<feature type="compositionally biased region" description="Polar residues" evidence="1">
    <location>
        <begin position="215"/>
        <end position="226"/>
    </location>
</feature>
<name>A0A2A9PR19_OPHUN</name>
<dbReference type="STRING" id="268505.A0A2A9PR19"/>
<dbReference type="Proteomes" id="UP000037136">
    <property type="component" value="Unassembled WGS sequence"/>
</dbReference>
<feature type="signal peptide" evidence="2">
    <location>
        <begin position="1"/>
        <end position="19"/>
    </location>
</feature>
<proteinExistence type="predicted"/>
<reference evidence="3 4" key="1">
    <citation type="journal article" date="2015" name="BMC Genomics">
        <title>Gene expression during zombie ant biting behavior reflects the complexity underlying fungal parasitic behavioral manipulation.</title>
        <authorList>
            <person name="de Bekker C."/>
            <person name="Ohm R.A."/>
            <person name="Loreto R.G."/>
            <person name="Sebastian A."/>
            <person name="Albert I."/>
            <person name="Merrow M."/>
            <person name="Brachmann A."/>
            <person name="Hughes D.P."/>
        </authorList>
    </citation>
    <scope>NUCLEOTIDE SEQUENCE [LARGE SCALE GENOMIC DNA]</scope>
    <source>
        <strain evidence="3 4">SC16a</strain>
    </source>
</reference>
<keyword evidence="4" id="KW-1185">Reference proteome</keyword>
<comment type="caution">
    <text evidence="3">The sequence shown here is derived from an EMBL/GenBank/DDBJ whole genome shotgun (WGS) entry which is preliminary data.</text>
</comment>
<feature type="compositionally biased region" description="Polar residues" evidence="1">
    <location>
        <begin position="235"/>
        <end position="246"/>
    </location>
</feature>
<feature type="compositionally biased region" description="Polar residues" evidence="1">
    <location>
        <begin position="107"/>
        <end position="127"/>
    </location>
</feature>
<evidence type="ECO:0000256" key="2">
    <source>
        <dbReference type="SAM" id="SignalP"/>
    </source>
</evidence>
<dbReference type="AlphaFoldDB" id="A0A2A9PR19"/>
<sequence length="359" mass="39528">MRLYTSIIAIIAAASATAAIPHDARTAQLARRAEFADPGFVNSQLVKWGRRKMNASPFQLSRKKKDRWEEEPIKKKSTPGPASVEETEEKNAKGESEKPTVIGEVSVNETMSNTEMSANRPTMTPNTEVDGDLATKNTTDMTGLDMNRITGDGQRAASDKEENITVVTNQADMGTEEIAEDRDDETQDLVRIWAEGTDPTAIEANGEEYRENTTDDLASNATNYSEDSLEGALSDTESSDAQANSSKEAYESILEAIDDVDDWTERATENIEAWAETVAQRATAWTDEAGIDSDDGNKTTADGAESVLAKAAEDTADWFTTVSRDTKDWFVSVAHDTREWFESTFQTVMDWFTGKEGRV</sequence>
<feature type="chain" id="PRO_5012044023" evidence="2">
    <location>
        <begin position="20"/>
        <end position="359"/>
    </location>
</feature>
<evidence type="ECO:0000313" key="3">
    <source>
        <dbReference type="EMBL" id="PFH63022.1"/>
    </source>
</evidence>
<reference evidence="3 4" key="2">
    <citation type="journal article" date="2017" name="Sci. Rep.">
        <title>Ant-infecting Ophiocordyceps genomes reveal a high diversity of potential behavioral manipulation genes and a possible major role for enterotoxins.</title>
        <authorList>
            <person name="de Bekker C."/>
            <person name="Ohm R.A."/>
            <person name="Evans H.C."/>
            <person name="Brachmann A."/>
            <person name="Hughes D.P."/>
        </authorList>
    </citation>
    <scope>NUCLEOTIDE SEQUENCE [LARGE SCALE GENOMIC DNA]</scope>
    <source>
        <strain evidence="3 4">SC16a</strain>
    </source>
</reference>
<protein>
    <submittedName>
        <fullName evidence="3">Uncharacterized protein</fullName>
    </submittedName>
</protein>
<dbReference type="EMBL" id="LAZP02000011">
    <property type="protein sequence ID" value="PFH63022.1"/>
    <property type="molecule type" value="Genomic_DNA"/>
</dbReference>
<evidence type="ECO:0000256" key="1">
    <source>
        <dbReference type="SAM" id="MobiDB-lite"/>
    </source>
</evidence>
<organism evidence="3 4">
    <name type="scientific">Ophiocordyceps unilateralis</name>
    <name type="common">Zombie-ant fungus</name>
    <name type="synonym">Torrubia unilateralis</name>
    <dbReference type="NCBI Taxonomy" id="268505"/>
    <lineage>
        <taxon>Eukaryota</taxon>
        <taxon>Fungi</taxon>
        <taxon>Dikarya</taxon>
        <taxon>Ascomycota</taxon>
        <taxon>Pezizomycotina</taxon>
        <taxon>Sordariomycetes</taxon>
        <taxon>Hypocreomycetidae</taxon>
        <taxon>Hypocreales</taxon>
        <taxon>Ophiocordycipitaceae</taxon>
        <taxon>Ophiocordyceps</taxon>
    </lineage>
</organism>
<feature type="region of interest" description="Disordered" evidence="1">
    <location>
        <begin position="57"/>
        <end position="160"/>
    </location>
</feature>
<gene>
    <name evidence="3" type="ORF">XA68_10434</name>
</gene>
<feature type="compositionally biased region" description="Basic and acidic residues" evidence="1">
    <location>
        <begin position="89"/>
        <end position="98"/>
    </location>
</feature>
<evidence type="ECO:0000313" key="4">
    <source>
        <dbReference type="Proteomes" id="UP000037136"/>
    </source>
</evidence>
<keyword evidence="2" id="KW-0732">Signal</keyword>
<accession>A0A2A9PR19</accession>
<feature type="region of interest" description="Disordered" evidence="1">
    <location>
        <begin position="205"/>
        <end position="246"/>
    </location>
</feature>